<feature type="transmembrane region" description="Helical" evidence="7">
    <location>
        <begin position="49"/>
        <end position="73"/>
    </location>
</feature>
<dbReference type="PROSITE" id="PS00216">
    <property type="entry name" value="SUGAR_TRANSPORT_1"/>
    <property type="match status" value="1"/>
</dbReference>
<dbReference type="Pfam" id="PF00083">
    <property type="entry name" value="Sugar_tr"/>
    <property type="match status" value="2"/>
</dbReference>
<organism evidence="9 10">
    <name type="scientific">Rosa chinensis</name>
    <name type="common">China rose</name>
    <dbReference type="NCBI Taxonomy" id="74649"/>
    <lineage>
        <taxon>Eukaryota</taxon>
        <taxon>Viridiplantae</taxon>
        <taxon>Streptophyta</taxon>
        <taxon>Embryophyta</taxon>
        <taxon>Tracheophyta</taxon>
        <taxon>Spermatophyta</taxon>
        <taxon>Magnoliopsida</taxon>
        <taxon>eudicotyledons</taxon>
        <taxon>Gunneridae</taxon>
        <taxon>Pentapetalae</taxon>
        <taxon>rosids</taxon>
        <taxon>fabids</taxon>
        <taxon>Rosales</taxon>
        <taxon>Rosaceae</taxon>
        <taxon>Rosoideae</taxon>
        <taxon>Rosoideae incertae sedis</taxon>
        <taxon>Rosa</taxon>
    </lineage>
</organism>
<dbReference type="InterPro" id="IPR050814">
    <property type="entry name" value="Myo-inositol_Transporter"/>
</dbReference>
<dbReference type="InterPro" id="IPR020846">
    <property type="entry name" value="MFS_dom"/>
</dbReference>
<evidence type="ECO:0000256" key="1">
    <source>
        <dbReference type="ARBA" id="ARBA00004141"/>
    </source>
</evidence>
<accession>A0A2P6SL97</accession>
<protein>
    <submittedName>
        <fullName evidence="9">Putative major facilitator, sugar transporter, major facilitator superfamily</fullName>
    </submittedName>
</protein>
<evidence type="ECO:0000256" key="3">
    <source>
        <dbReference type="ARBA" id="ARBA00022448"/>
    </source>
</evidence>
<dbReference type="GO" id="GO:0016020">
    <property type="term" value="C:membrane"/>
    <property type="evidence" value="ECO:0007669"/>
    <property type="project" value="UniProtKB-SubCell"/>
</dbReference>
<name>A0A2P6SL97_ROSCH</name>
<dbReference type="PANTHER" id="PTHR48020">
    <property type="entry name" value="PROTON MYO-INOSITOL COTRANSPORTER"/>
    <property type="match status" value="1"/>
</dbReference>
<feature type="transmembrane region" description="Helical" evidence="7">
    <location>
        <begin position="156"/>
        <end position="174"/>
    </location>
</feature>
<evidence type="ECO:0000313" key="9">
    <source>
        <dbReference type="EMBL" id="PRQ59468.1"/>
    </source>
</evidence>
<dbReference type="InterPro" id="IPR005828">
    <property type="entry name" value="MFS_sugar_transport-like"/>
</dbReference>
<comment type="caution">
    <text evidence="9">The sequence shown here is derived from an EMBL/GenBank/DDBJ whole genome shotgun (WGS) entry which is preliminary data.</text>
</comment>
<keyword evidence="9" id="KW-0762">Sugar transport</keyword>
<dbReference type="Gene3D" id="1.20.1250.20">
    <property type="entry name" value="MFS general substrate transporter like domains"/>
    <property type="match status" value="2"/>
</dbReference>
<evidence type="ECO:0000256" key="2">
    <source>
        <dbReference type="ARBA" id="ARBA00010992"/>
    </source>
</evidence>
<sequence>MHYSPTIVQFAGFASNQTALALSLITSGLNVIGTVISMRFVDRYGRRKLMIISMVGIITCLVVLPVVFFQAAAHAPRIGNLESTHFGSNSTCPAYVSAPNPASWYCMTCLKAQCGFCANCVSAYAPGACVASNDGLKKACAGEHCVWYTKGCPSKVGFFAVILLGLYIIIYALGMGTKPWIVNSEIYPLRFRGTCGAVEGLLQ</sequence>
<dbReference type="OMA" id="FRETTTH"/>
<evidence type="ECO:0000313" key="10">
    <source>
        <dbReference type="Proteomes" id="UP000238479"/>
    </source>
</evidence>
<comment type="subcellular location">
    <subcellularLocation>
        <location evidence="1">Membrane</location>
        <topology evidence="1">Multi-pass membrane protein</topology>
    </subcellularLocation>
</comment>
<feature type="domain" description="Major facilitator superfamily (MFS) profile" evidence="8">
    <location>
        <begin position="1"/>
        <end position="203"/>
    </location>
</feature>
<evidence type="ECO:0000256" key="6">
    <source>
        <dbReference type="ARBA" id="ARBA00023136"/>
    </source>
</evidence>
<keyword evidence="3" id="KW-0813">Transport</keyword>
<dbReference type="Gramene" id="PRQ59468">
    <property type="protein sequence ID" value="PRQ59468"/>
    <property type="gene ID" value="RchiOBHm_Chr1g0370521"/>
</dbReference>
<dbReference type="SUPFAM" id="SSF103473">
    <property type="entry name" value="MFS general substrate transporter"/>
    <property type="match status" value="1"/>
</dbReference>
<evidence type="ECO:0000256" key="5">
    <source>
        <dbReference type="ARBA" id="ARBA00022989"/>
    </source>
</evidence>
<evidence type="ECO:0000256" key="7">
    <source>
        <dbReference type="SAM" id="Phobius"/>
    </source>
</evidence>
<proteinExistence type="inferred from homology"/>
<dbReference type="InterPro" id="IPR036259">
    <property type="entry name" value="MFS_trans_sf"/>
</dbReference>
<dbReference type="PANTHER" id="PTHR48020:SF24">
    <property type="entry name" value="INOSITOL TRANSPORTER 4"/>
    <property type="match status" value="1"/>
</dbReference>
<keyword evidence="6 7" id="KW-0472">Membrane</keyword>
<keyword evidence="5 7" id="KW-1133">Transmembrane helix</keyword>
<keyword evidence="4 7" id="KW-0812">Transmembrane</keyword>
<reference evidence="9 10" key="1">
    <citation type="journal article" date="2018" name="Nat. Genet.">
        <title>The Rosa genome provides new insights in the design of modern roses.</title>
        <authorList>
            <person name="Bendahmane M."/>
        </authorList>
    </citation>
    <scope>NUCLEOTIDE SEQUENCE [LARGE SCALE GENOMIC DNA]</scope>
    <source>
        <strain evidence="10">cv. Old Blush</strain>
    </source>
</reference>
<dbReference type="InterPro" id="IPR005829">
    <property type="entry name" value="Sugar_transporter_CS"/>
</dbReference>
<dbReference type="GO" id="GO:0005366">
    <property type="term" value="F:myo-inositol:proton symporter activity"/>
    <property type="evidence" value="ECO:0007669"/>
    <property type="project" value="TreeGrafter"/>
</dbReference>
<dbReference type="PROSITE" id="PS50850">
    <property type="entry name" value="MFS"/>
    <property type="match status" value="1"/>
</dbReference>
<comment type="similarity">
    <text evidence="2">Belongs to the major facilitator superfamily. Sugar transporter (TC 2.A.1.1) family.</text>
</comment>
<keyword evidence="10" id="KW-1185">Reference proteome</keyword>
<dbReference type="EMBL" id="PDCK01000039">
    <property type="protein sequence ID" value="PRQ59468.1"/>
    <property type="molecule type" value="Genomic_DNA"/>
</dbReference>
<gene>
    <name evidence="9" type="ORF">RchiOBHm_Chr1g0370521</name>
</gene>
<evidence type="ECO:0000256" key="4">
    <source>
        <dbReference type="ARBA" id="ARBA00022692"/>
    </source>
</evidence>
<dbReference type="Proteomes" id="UP000238479">
    <property type="component" value="Chromosome 1"/>
</dbReference>
<evidence type="ECO:0000259" key="8">
    <source>
        <dbReference type="PROSITE" id="PS50850"/>
    </source>
</evidence>
<feature type="transmembrane region" description="Helical" evidence="7">
    <location>
        <begin position="20"/>
        <end position="37"/>
    </location>
</feature>
<dbReference type="AlphaFoldDB" id="A0A2P6SL97"/>